<dbReference type="FunFam" id="2.10.25.10:FF:000009">
    <property type="entry name" value="Low-density lipoprotein receptor isoform 1"/>
    <property type="match status" value="1"/>
</dbReference>
<evidence type="ECO:0000256" key="1">
    <source>
        <dbReference type="ARBA" id="ARBA00022536"/>
    </source>
</evidence>
<dbReference type="PANTHER" id="PTHR22722">
    <property type="entry name" value="LOW-DENSITY LIPOPROTEIN RECEPTOR-RELATED PROTEIN 2-RELATED"/>
    <property type="match status" value="1"/>
</dbReference>
<dbReference type="CDD" id="cd00112">
    <property type="entry name" value="LDLa"/>
    <property type="match status" value="4"/>
</dbReference>
<dbReference type="InterPro" id="IPR001881">
    <property type="entry name" value="EGF-like_Ca-bd_dom"/>
</dbReference>
<evidence type="ECO:0000256" key="11">
    <source>
        <dbReference type="PROSITE-ProRule" id="PRU00076"/>
    </source>
</evidence>
<feature type="compositionally biased region" description="Low complexity" evidence="14">
    <location>
        <begin position="643"/>
        <end position="664"/>
    </location>
</feature>
<dbReference type="InterPro" id="IPR051221">
    <property type="entry name" value="LDLR-related"/>
</dbReference>
<feature type="disulfide bond" evidence="12">
    <location>
        <begin position="87"/>
        <end position="105"/>
    </location>
</feature>
<dbReference type="SMART" id="SM00135">
    <property type="entry name" value="LY"/>
    <property type="match status" value="5"/>
</dbReference>
<dbReference type="InterPro" id="IPR000152">
    <property type="entry name" value="EGF-type_Asp/Asn_hydroxyl_site"/>
</dbReference>
<evidence type="ECO:0000256" key="6">
    <source>
        <dbReference type="ARBA" id="ARBA00023136"/>
    </source>
</evidence>
<feature type="disulfide bond" evidence="12">
    <location>
        <begin position="60"/>
        <end position="75"/>
    </location>
</feature>
<dbReference type="RefSeq" id="XP_036701195.1">
    <property type="nucleotide sequence ID" value="XM_036845300.1"/>
</dbReference>
<dbReference type="FunFam" id="2.10.25.10:FF:000052">
    <property type="entry name" value="low-density lipoprotein receptor isoform X1"/>
    <property type="match status" value="1"/>
</dbReference>
<evidence type="ECO:0000256" key="16">
    <source>
        <dbReference type="SAM" id="SignalP"/>
    </source>
</evidence>
<evidence type="ECO:0000256" key="13">
    <source>
        <dbReference type="PROSITE-ProRule" id="PRU00461"/>
    </source>
</evidence>
<feature type="repeat" description="LDL-receptor class B" evidence="13">
    <location>
        <begin position="374"/>
        <end position="416"/>
    </location>
</feature>
<dbReference type="PROSITE" id="PS50068">
    <property type="entry name" value="LDLRA_2"/>
    <property type="match status" value="4"/>
</dbReference>
<dbReference type="InterPro" id="IPR000033">
    <property type="entry name" value="LDLR_classB_rpt"/>
</dbReference>
<keyword evidence="16" id="KW-0732">Signal</keyword>
<keyword evidence="9" id="KW-0325">Glycoprotein</keyword>
<dbReference type="Pfam" id="PF00057">
    <property type="entry name" value="Ldl_recept_a"/>
    <property type="match status" value="4"/>
</dbReference>
<sequence>MGRPERGALRPLALLLLLLQLQHLEAAADPLRGGQGSVKECEEDQFRCRNERCIPSVWRCDEDDDCSDNSDEDDCPKKTCADSDFTCDDGHCIRERWKCDGEEECPDGSDESEATCTKQVCPAEKLSCGPTSHKCVPASWRCDGEKDCESGVDEAGCATSLGTCRGDEFQCGDGTCVPAVKRCNQEQDCPDRSDEAGCLQGLNECLHNNGGCSHICTDLKIGFECTCPSGYRLLDQKTCGDIDECEDPDACSQICVNYKGYFKCECHPGYEMDTLTKNCKAVAGRSPSLIFTNRHEVRRIDLVKRDYSRLIPMLKNVVALDVEVATNRIYWCDLSYRKIYSAYMDKASDPTEQEVLIDEQLHSPEGLAVDWVHKHIYWTDSGNKTISVATVDGGRRCTLFSRDLSEPRAIAVDPLRGFVYWSDWGYKAKIEKSGLNGMHRQTLVSDGIEWPNGITLDLLNQRLYWVDSKLHQLSSIDFSGGNRKMLISSPDFLSHPFGIAVFEDKVFWTDLENEAIFSANRLNGLEISILAENLNNPHDIVIFHELKQPRAADACELSAQPNGGCEYLCLPAPQISSHSPKYTCACPDTMRLGPDMKRCYRAPQSTSTTTLASTTTRTVADTTRAPGTTVRSPAYQNHSTETPSLAAAVPSSVSVPRAPSISPSTPRPATSNHSQHCCHERQRHPCKQKCSRTQPLLTLIVCLCHTLLTWMREHPSDLEASSALVSVLSTLDGNESGKMGSTVTAAVIGIIVPMVVIALLCMSGYLIWRNWKRKNTKSMNFDNPVYRKTTEEEDEDELHIGRAAQIGHVYPAAISSFDHPLWAEPCLGETREMEDPAPALKELFVLPGEPRSQLHQLPKNPLSELPVVKCKRVALSLEDDGLP</sequence>
<dbReference type="InterPro" id="IPR036055">
    <property type="entry name" value="LDL_receptor-like_sf"/>
</dbReference>
<dbReference type="AlphaFoldDB" id="A0A8B8WZ42"/>
<feature type="disulfide bond" evidence="12">
    <location>
        <begin position="48"/>
        <end position="66"/>
    </location>
</feature>
<feature type="disulfide bond" evidence="12">
    <location>
        <begin position="41"/>
        <end position="53"/>
    </location>
</feature>
<feature type="compositionally biased region" description="Polar residues" evidence="14">
    <location>
        <begin position="629"/>
        <end position="642"/>
    </location>
</feature>
<feature type="disulfide bond" evidence="11">
    <location>
        <begin position="245"/>
        <end position="255"/>
    </location>
</feature>
<feature type="disulfide bond" evidence="12">
    <location>
        <begin position="80"/>
        <end position="92"/>
    </location>
</feature>
<organism evidence="18 19">
    <name type="scientific">Balaenoptera musculus</name>
    <name type="common">Blue whale</name>
    <dbReference type="NCBI Taxonomy" id="9771"/>
    <lineage>
        <taxon>Eukaryota</taxon>
        <taxon>Metazoa</taxon>
        <taxon>Chordata</taxon>
        <taxon>Craniata</taxon>
        <taxon>Vertebrata</taxon>
        <taxon>Euteleostomi</taxon>
        <taxon>Mammalia</taxon>
        <taxon>Eutheria</taxon>
        <taxon>Laurasiatheria</taxon>
        <taxon>Artiodactyla</taxon>
        <taxon>Whippomorpha</taxon>
        <taxon>Cetacea</taxon>
        <taxon>Mysticeti</taxon>
        <taxon>Balaenopteridae</taxon>
        <taxon>Balaenoptera</taxon>
    </lineage>
</organism>
<protein>
    <submittedName>
        <fullName evidence="19">Low-density lipoprotein receptor-related protein 8 isoform X20</fullName>
    </submittedName>
</protein>
<feature type="compositionally biased region" description="Low complexity" evidence="14">
    <location>
        <begin position="605"/>
        <end position="625"/>
    </location>
</feature>
<dbReference type="GO" id="GO:0043235">
    <property type="term" value="C:receptor complex"/>
    <property type="evidence" value="ECO:0007669"/>
    <property type="project" value="TreeGrafter"/>
</dbReference>
<feature type="repeat" description="LDL-receptor class B" evidence="13">
    <location>
        <begin position="327"/>
        <end position="373"/>
    </location>
</feature>
<evidence type="ECO:0000256" key="14">
    <source>
        <dbReference type="SAM" id="MobiDB-lite"/>
    </source>
</evidence>
<dbReference type="PROSITE" id="PS01186">
    <property type="entry name" value="EGF_2"/>
    <property type="match status" value="2"/>
</dbReference>
<dbReference type="GeneID" id="118891450"/>
<evidence type="ECO:0000256" key="7">
    <source>
        <dbReference type="ARBA" id="ARBA00023157"/>
    </source>
</evidence>
<dbReference type="GO" id="GO:0042562">
    <property type="term" value="F:hormone binding"/>
    <property type="evidence" value="ECO:0007669"/>
    <property type="project" value="TreeGrafter"/>
</dbReference>
<dbReference type="CDD" id="cd00054">
    <property type="entry name" value="EGF_CA"/>
    <property type="match status" value="1"/>
</dbReference>
<dbReference type="PROSITE" id="PS01209">
    <property type="entry name" value="LDLRA_1"/>
    <property type="match status" value="3"/>
</dbReference>
<comment type="caution">
    <text evidence="11">Lacks conserved residue(s) required for the propagation of feature annotation.</text>
</comment>
<comment type="subcellular location">
    <subcellularLocation>
        <location evidence="10">Endomembrane system</location>
        <topology evidence="10">Single-pass type I membrane protein</topology>
    </subcellularLocation>
</comment>
<reference evidence="19" key="1">
    <citation type="submission" date="2025-08" db="UniProtKB">
        <authorList>
            <consortium name="RefSeq"/>
        </authorList>
    </citation>
    <scope>IDENTIFICATION</scope>
    <source>
        <tissue evidence="19">Epidermis and Blubber</tissue>
    </source>
</reference>
<dbReference type="InterPro" id="IPR002172">
    <property type="entry name" value="LDrepeatLR_classA_rpt"/>
</dbReference>
<dbReference type="PROSITE" id="PS00010">
    <property type="entry name" value="ASX_HYDROXYL"/>
    <property type="match status" value="2"/>
</dbReference>
<keyword evidence="8 19" id="KW-0675">Receptor</keyword>
<keyword evidence="3 15" id="KW-0812">Transmembrane</keyword>
<dbReference type="Gene3D" id="2.10.25.10">
    <property type="entry name" value="Laminin"/>
    <property type="match status" value="3"/>
</dbReference>
<dbReference type="Pfam" id="PF00058">
    <property type="entry name" value="Ldl_recept_b"/>
    <property type="match status" value="5"/>
</dbReference>
<dbReference type="SUPFAM" id="SSF57424">
    <property type="entry name" value="LDL receptor-like module"/>
    <property type="match status" value="4"/>
</dbReference>
<keyword evidence="5 15" id="KW-1133">Transmembrane helix</keyword>
<dbReference type="InterPro" id="IPR049883">
    <property type="entry name" value="NOTCH1_EGF-like"/>
</dbReference>
<feature type="transmembrane region" description="Helical" evidence="15">
    <location>
        <begin position="745"/>
        <end position="768"/>
    </location>
</feature>
<proteinExistence type="predicted"/>
<dbReference type="FunFam" id="2.120.10.30:FF:000002">
    <property type="entry name" value="low-density lipoprotein receptor isoform X1"/>
    <property type="match status" value="1"/>
</dbReference>
<dbReference type="Proteomes" id="UP000694857">
    <property type="component" value="Chromosome 1"/>
</dbReference>
<dbReference type="CTD" id="7804"/>
<dbReference type="SMART" id="SM00181">
    <property type="entry name" value="EGF"/>
    <property type="match status" value="4"/>
</dbReference>
<evidence type="ECO:0000256" key="8">
    <source>
        <dbReference type="ARBA" id="ARBA00023170"/>
    </source>
</evidence>
<evidence type="ECO:0000256" key="5">
    <source>
        <dbReference type="ARBA" id="ARBA00022989"/>
    </source>
</evidence>
<feature type="chain" id="PRO_5034811615" evidence="16">
    <location>
        <begin position="27"/>
        <end position="883"/>
    </location>
</feature>
<dbReference type="InterPro" id="IPR011042">
    <property type="entry name" value="6-blade_b-propeller_TolB-like"/>
</dbReference>
<dbReference type="PROSITE" id="PS51120">
    <property type="entry name" value="LDLRB"/>
    <property type="match status" value="4"/>
</dbReference>
<evidence type="ECO:0000256" key="9">
    <source>
        <dbReference type="ARBA" id="ARBA00023180"/>
    </source>
</evidence>
<dbReference type="InterPro" id="IPR000742">
    <property type="entry name" value="EGF"/>
</dbReference>
<feature type="region of interest" description="Disordered" evidence="14">
    <location>
        <begin position="603"/>
        <end position="675"/>
    </location>
</feature>
<dbReference type="Pfam" id="PF07645">
    <property type="entry name" value="EGF_CA"/>
    <property type="match status" value="1"/>
</dbReference>
<gene>
    <name evidence="19" type="primary">LRP8</name>
</gene>
<evidence type="ECO:0000256" key="12">
    <source>
        <dbReference type="PROSITE-ProRule" id="PRU00124"/>
    </source>
</evidence>
<feature type="disulfide bond" evidence="12">
    <location>
        <begin position="171"/>
        <end position="189"/>
    </location>
</feature>
<dbReference type="Pfam" id="PF14670">
    <property type="entry name" value="FXa_inhibition"/>
    <property type="match status" value="1"/>
</dbReference>
<evidence type="ECO:0000313" key="18">
    <source>
        <dbReference type="Proteomes" id="UP000694857"/>
    </source>
</evidence>
<dbReference type="GO" id="GO:0016324">
    <property type="term" value="C:apical plasma membrane"/>
    <property type="evidence" value="ECO:0007669"/>
    <property type="project" value="TreeGrafter"/>
</dbReference>
<feature type="domain" description="EGF-like" evidence="17">
    <location>
        <begin position="241"/>
        <end position="280"/>
    </location>
</feature>
<evidence type="ECO:0000313" key="19">
    <source>
        <dbReference type="RefSeq" id="XP_036701195.1"/>
    </source>
</evidence>
<dbReference type="InterPro" id="IPR023415">
    <property type="entry name" value="LDLR_class-A_CS"/>
</dbReference>
<dbReference type="GO" id="GO:0012505">
    <property type="term" value="C:endomembrane system"/>
    <property type="evidence" value="ECO:0007669"/>
    <property type="project" value="UniProtKB-SubCell"/>
</dbReference>
<keyword evidence="7 11" id="KW-1015">Disulfide bond</keyword>
<dbReference type="FunFam" id="4.10.400.10:FF:000162">
    <property type="entry name" value="LDL receptor related protein 8"/>
    <property type="match status" value="1"/>
</dbReference>
<dbReference type="PRINTS" id="PR00261">
    <property type="entry name" value="LDLRECEPTOR"/>
</dbReference>
<accession>A0A8B8WZ42</accession>
<feature type="repeat" description="LDL-receptor class B" evidence="13">
    <location>
        <begin position="461"/>
        <end position="505"/>
    </location>
</feature>
<dbReference type="GO" id="GO:0006898">
    <property type="term" value="P:receptor-mediated endocytosis"/>
    <property type="evidence" value="ECO:0007669"/>
    <property type="project" value="TreeGrafter"/>
</dbReference>
<keyword evidence="4" id="KW-0677">Repeat</keyword>
<dbReference type="PANTHER" id="PTHR22722:SF15">
    <property type="entry name" value="LOW-DENSITY LIPOPROTEIN RECEPTOR-RELATED"/>
    <property type="match status" value="1"/>
</dbReference>
<dbReference type="GO" id="GO:0005509">
    <property type="term" value="F:calcium ion binding"/>
    <property type="evidence" value="ECO:0007669"/>
    <property type="project" value="InterPro"/>
</dbReference>
<dbReference type="Gene3D" id="2.120.10.30">
    <property type="entry name" value="TolB, C-terminal domain"/>
    <property type="match status" value="1"/>
</dbReference>
<dbReference type="SMART" id="SM00179">
    <property type="entry name" value="EGF_CA"/>
    <property type="match status" value="2"/>
</dbReference>
<keyword evidence="18" id="KW-1185">Reference proteome</keyword>
<keyword evidence="2" id="KW-0254">Endocytosis</keyword>
<evidence type="ECO:0000256" key="2">
    <source>
        <dbReference type="ARBA" id="ARBA00022583"/>
    </source>
</evidence>
<evidence type="ECO:0000256" key="15">
    <source>
        <dbReference type="SAM" id="Phobius"/>
    </source>
</evidence>
<feature type="repeat" description="LDL-receptor class B" evidence="13">
    <location>
        <begin position="417"/>
        <end position="460"/>
    </location>
</feature>
<feature type="disulfide bond" evidence="12">
    <location>
        <begin position="164"/>
        <end position="176"/>
    </location>
</feature>
<name>A0A8B8WZ42_BALMU</name>
<dbReference type="SMART" id="SM00192">
    <property type="entry name" value="LDLa"/>
    <property type="match status" value="4"/>
</dbReference>
<feature type="disulfide bond" evidence="12">
    <location>
        <begin position="142"/>
        <end position="157"/>
    </location>
</feature>
<dbReference type="SUPFAM" id="SSF57196">
    <property type="entry name" value="EGF/Laminin"/>
    <property type="match status" value="3"/>
</dbReference>
<evidence type="ECO:0000256" key="10">
    <source>
        <dbReference type="ARBA" id="ARBA00046288"/>
    </source>
</evidence>
<dbReference type="FunFam" id="4.10.400.10:FF:000138">
    <property type="entry name" value="Low-density lipoprotein receptor-related protein 8"/>
    <property type="match status" value="1"/>
</dbReference>
<evidence type="ECO:0000259" key="17">
    <source>
        <dbReference type="PROSITE" id="PS50026"/>
    </source>
</evidence>
<keyword evidence="1 11" id="KW-0245">EGF-like domain</keyword>
<feature type="disulfide bond" evidence="12">
    <location>
        <begin position="183"/>
        <end position="198"/>
    </location>
</feature>
<dbReference type="PROSITE" id="PS01187">
    <property type="entry name" value="EGF_CA"/>
    <property type="match status" value="1"/>
</dbReference>
<dbReference type="InterPro" id="IPR018097">
    <property type="entry name" value="EGF_Ca-bd_CS"/>
</dbReference>
<feature type="signal peptide" evidence="16">
    <location>
        <begin position="1"/>
        <end position="26"/>
    </location>
</feature>
<keyword evidence="6 15" id="KW-0472">Membrane</keyword>
<keyword evidence="19" id="KW-0449">Lipoprotein</keyword>
<evidence type="ECO:0000256" key="4">
    <source>
        <dbReference type="ARBA" id="ARBA00022737"/>
    </source>
</evidence>
<dbReference type="Gene3D" id="4.10.400.10">
    <property type="entry name" value="Low-density Lipoprotein Receptor"/>
    <property type="match status" value="4"/>
</dbReference>
<dbReference type="PROSITE" id="PS50026">
    <property type="entry name" value="EGF_3"/>
    <property type="match status" value="1"/>
</dbReference>
<evidence type="ECO:0000256" key="3">
    <source>
        <dbReference type="ARBA" id="ARBA00022692"/>
    </source>
</evidence>
<dbReference type="SUPFAM" id="SSF63825">
    <property type="entry name" value="YWTD domain"/>
    <property type="match status" value="1"/>
</dbReference>